<dbReference type="Pfam" id="PF10517">
    <property type="entry name" value="DM13"/>
    <property type="match status" value="1"/>
</dbReference>
<reference evidence="4 5" key="1">
    <citation type="submission" date="2018-01" db="EMBL/GenBank/DDBJ databases">
        <authorList>
            <person name="Paulsen S."/>
            <person name="Gram L.K."/>
        </authorList>
    </citation>
    <scope>NUCLEOTIDE SEQUENCE [LARGE SCALE GENOMIC DNA]</scope>
    <source>
        <strain evidence="2 5">S3790</strain>
        <strain evidence="3 4">S3895</strain>
    </source>
</reference>
<evidence type="ECO:0000313" key="3">
    <source>
        <dbReference type="EMBL" id="TMO72355.1"/>
    </source>
</evidence>
<dbReference type="Proteomes" id="UP000307217">
    <property type="component" value="Unassembled WGS sequence"/>
</dbReference>
<evidence type="ECO:0000313" key="5">
    <source>
        <dbReference type="Proteomes" id="UP000307217"/>
    </source>
</evidence>
<evidence type="ECO:0000313" key="2">
    <source>
        <dbReference type="EMBL" id="TMO67036.1"/>
    </source>
</evidence>
<accession>A0A5S3V7H9</accession>
<reference evidence="2" key="3">
    <citation type="submission" date="2019-09" db="EMBL/GenBank/DDBJ databases">
        <title>Co-occurence of chitin degradation, pigmentation and bioactivity in marine Pseudoalteromonas.</title>
        <authorList>
            <person name="Sonnenschein E.C."/>
            <person name="Bech P.K."/>
        </authorList>
    </citation>
    <scope>NUCLEOTIDE SEQUENCE</scope>
    <source>
        <strain evidence="2">S3790</strain>
        <strain evidence="3 4">S3895</strain>
    </source>
</reference>
<evidence type="ECO:0000313" key="4">
    <source>
        <dbReference type="Proteomes" id="UP000307164"/>
    </source>
</evidence>
<protein>
    <recommendedName>
        <fullName evidence="1">DM13 domain-containing protein</fullName>
    </recommendedName>
</protein>
<dbReference type="OrthoDB" id="6106486at2"/>
<feature type="domain" description="DM13" evidence="1">
    <location>
        <begin position="50"/>
        <end position="155"/>
    </location>
</feature>
<gene>
    <name evidence="2" type="ORF">CWC19_14875</name>
    <name evidence="3" type="ORF">CWC20_15365</name>
</gene>
<dbReference type="EMBL" id="PNBW01000080">
    <property type="protein sequence ID" value="TMO72355.1"/>
    <property type="molecule type" value="Genomic_DNA"/>
</dbReference>
<sequence length="167" mass="18384">MKIVKLTLLILVTFFVGFLSGLYALPIISAPASPSMLELATATQHVKHKGQFVSSLEDSDLLHFAKGDVSISTDTITFQGTIAPGPDYKLYLSKQFVETEADFMRLKPEMISIADITTFDSFIVTVPKHVDIGAFNTVIIWCESFSQFISAAQYQVAIKEGETKKAI</sequence>
<keyword evidence="4" id="KW-1185">Reference proteome</keyword>
<evidence type="ECO:0000259" key="1">
    <source>
        <dbReference type="PROSITE" id="PS51549"/>
    </source>
</evidence>
<reference evidence="5" key="2">
    <citation type="submission" date="2019-06" db="EMBL/GenBank/DDBJ databases">
        <title>Co-occurence of chitin degradation, pigmentation and bioactivity in marine Pseudoalteromonas.</title>
        <authorList>
            <person name="Sonnenschein E.C."/>
            <person name="Bech P.K."/>
        </authorList>
    </citation>
    <scope>NUCLEOTIDE SEQUENCE [LARGE SCALE GENOMIC DNA]</scope>
    <source>
        <strain evidence="5">S3790</strain>
    </source>
</reference>
<dbReference type="InterPro" id="IPR019545">
    <property type="entry name" value="DM13_domain"/>
</dbReference>
<organism evidence="2 5">
    <name type="scientific">Pseudoalteromonas aurantia</name>
    <dbReference type="NCBI Taxonomy" id="43654"/>
    <lineage>
        <taxon>Bacteria</taxon>
        <taxon>Pseudomonadati</taxon>
        <taxon>Pseudomonadota</taxon>
        <taxon>Gammaproteobacteria</taxon>
        <taxon>Alteromonadales</taxon>
        <taxon>Pseudoalteromonadaceae</taxon>
        <taxon>Pseudoalteromonas</taxon>
    </lineage>
</organism>
<comment type="caution">
    <text evidence="2">The sequence shown here is derived from an EMBL/GenBank/DDBJ whole genome shotgun (WGS) entry which is preliminary data.</text>
</comment>
<dbReference type="EMBL" id="PNBX01000063">
    <property type="protein sequence ID" value="TMO67036.1"/>
    <property type="molecule type" value="Genomic_DNA"/>
</dbReference>
<name>A0A5S3V7H9_9GAMM</name>
<dbReference type="Proteomes" id="UP000307164">
    <property type="component" value="Unassembled WGS sequence"/>
</dbReference>
<proteinExistence type="predicted"/>
<dbReference type="PROSITE" id="PS51549">
    <property type="entry name" value="DM13"/>
    <property type="match status" value="1"/>
</dbReference>
<dbReference type="RefSeq" id="WP_138592599.1">
    <property type="nucleotide sequence ID" value="NZ_PNBW01000080.1"/>
</dbReference>
<dbReference type="AlphaFoldDB" id="A0A5S3V7H9"/>